<dbReference type="PANTHER" id="PTHR33103:SF19">
    <property type="entry name" value="OS09G0544700 PROTEIN"/>
    <property type="match status" value="1"/>
</dbReference>
<dbReference type="PANTHER" id="PTHR33103">
    <property type="entry name" value="OS01G0153900 PROTEIN"/>
    <property type="match status" value="1"/>
</dbReference>
<evidence type="ECO:0000313" key="1">
    <source>
        <dbReference type="EMBL" id="KAK6933244.1"/>
    </source>
</evidence>
<reference evidence="1 2" key="1">
    <citation type="submission" date="2023-12" db="EMBL/GenBank/DDBJ databases">
        <title>A high-quality genome assembly for Dillenia turbinata (Dilleniales).</title>
        <authorList>
            <person name="Chanderbali A."/>
        </authorList>
    </citation>
    <scope>NUCLEOTIDE SEQUENCE [LARGE SCALE GENOMIC DNA]</scope>
    <source>
        <strain evidence="1">LSX21</strain>
        <tissue evidence="1">Leaf</tissue>
    </source>
</reference>
<accession>A0AAN8VK91</accession>
<dbReference type="Proteomes" id="UP001370490">
    <property type="component" value="Unassembled WGS sequence"/>
</dbReference>
<dbReference type="Pfam" id="PF05056">
    <property type="entry name" value="DUF674"/>
    <property type="match status" value="1"/>
</dbReference>
<keyword evidence="2" id="KW-1185">Reference proteome</keyword>
<organism evidence="1 2">
    <name type="scientific">Dillenia turbinata</name>
    <dbReference type="NCBI Taxonomy" id="194707"/>
    <lineage>
        <taxon>Eukaryota</taxon>
        <taxon>Viridiplantae</taxon>
        <taxon>Streptophyta</taxon>
        <taxon>Embryophyta</taxon>
        <taxon>Tracheophyta</taxon>
        <taxon>Spermatophyta</taxon>
        <taxon>Magnoliopsida</taxon>
        <taxon>eudicotyledons</taxon>
        <taxon>Gunneridae</taxon>
        <taxon>Pentapetalae</taxon>
        <taxon>Dilleniales</taxon>
        <taxon>Dilleniaceae</taxon>
        <taxon>Dillenia</taxon>
    </lineage>
</organism>
<name>A0AAN8VK91_9MAGN</name>
<dbReference type="EMBL" id="JBAMMX010000009">
    <property type="protein sequence ID" value="KAK6933244.1"/>
    <property type="molecule type" value="Genomic_DNA"/>
</dbReference>
<proteinExistence type="predicted"/>
<comment type="caution">
    <text evidence="1">The sequence shown here is derived from an EMBL/GenBank/DDBJ whole genome shotgun (WGS) entry which is preliminary data.</text>
</comment>
<gene>
    <name evidence="1" type="ORF">RJ641_036138</name>
</gene>
<dbReference type="AlphaFoldDB" id="A0AAN8VK91"/>
<protein>
    <submittedName>
        <fullName evidence="1">Uncharacterized protein</fullName>
    </submittedName>
</protein>
<evidence type="ECO:0000313" key="2">
    <source>
        <dbReference type="Proteomes" id="UP001370490"/>
    </source>
</evidence>
<sequence>MIYEVCYVPPPSLAASSPSSSGEGYVKVAVIYMVMDDLTVKPVSSISSITVFKKFNVKDIGALEEKKVKLIMAEVLRRGLKLLSEAFLSKDALTNVFPGERSSLINLPVKPFNTE</sequence>
<dbReference type="InterPro" id="IPR007750">
    <property type="entry name" value="DUF674"/>
</dbReference>